<sequence>MSVVVVKGATVAVGGCGVRRNASRQELNICRREMMDSGVGEERLVVMLKDADVESGGYGVRRKIVS</sequence>
<dbReference type="Proteomes" id="UP000016922">
    <property type="component" value="Unassembled WGS sequence"/>
</dbReference>
<name>S3CU05_GLAL2</name>
<dbReference type="KEGG" id="glz:GLAREA_00310"/>
<dbReference type="HOGENOM" id="CLU_2831405_0_0_1"/>
<keyword evidence="2" id="KW-1185">Reference proteome</keyword>
<protein>
    <submittedName>
        <fullName evidence="1">Uncharacterized protein</fullName>
    </submittedName>
</protein>
<evidence type="ECO:0000313" key="1">
    <source>
        <dbReference type="EMBL" id="EPE29150.1"/>
    </source>
</evidence>
<reference evidence="1 2" key="1">
    <citation type="journal article" date="2013" name="BMC Genomics">
        <title>Genomics-driven discovery of the pneumocandin biosynthetic gene cluster in the fungus Glarea lozoyensis.</title>
        <authorList>
            <person name="Chen L."/>
            <person name="Yue Q."/>
            <person name="Zhang X."/>
            <person name="Xiang M."/>
            <person name="Wang C."/>
            <person name="Li S."/>
            <person name="Che Y."/>
            <person name="Ortiz-Lopez F.J."/>
            <person name="Bills G.F."/>
            <person name="Liu X."/>
            <person name="An Z."/>
        </authorList>
    </citation>
    <scope>NUCLEOTIDE SEQUENCE [LARGE SCALE GENOMIC DNA]</scope>
    <source>
        <strain evidence="2">ATCC 20868 / MF5171</strain>
    </source>
</reference>
<dbReference type="EMBL" id="KE145367">
    <property type="protein sequence ID" value="EPE29150.1"/>
    <property type="molecule type" value="Genomic_DNA"/>
</dbReference>
<dbReference type="RefSeq" id="XP_008083259.1">
    <property type="nucleotide sequence ID" value="XM_008085068.1"/>
</dbReference>
<proteinExistence type="predicted"/>
<evidence type="ECO:0000313" key="2">
    <source>
        <dbReference type="Proteomes" id="UP000016922"/>
    </source>
</evidence>
<dbReference type="AlphaFoldDB" id="S3CU05"/>
<organism evidence="1 2">
    <name type="scientific">Glarea lozoyensis (strain ATCC 20868 / MF5171)</name>
    <dbReference type="NCBI Taxonomy" id="1116229"/>
    <lineage>
        <taxon>Eukaryota</taxon>
        <taxon>Fungi</taxon>
        <taxon>Dikarya</taxon>
        <taxon>Ascomycota</taxon>
        <taxon>Pezizomycotina</taxon>
        <taxon>Leotiomycetes</taxon>
        <taxon>Helotiales</taxon>
        <taxon>Helotiaceae</taxon>
        <taxon>Glarea</taxon>
    </lineage>
</organism>
<dbReference type="GeneID" id="19459368"/>
<gene>
    <name evidence="1" type="ORF">GLAREA_00310</name>
</gene>
<accession>S3CU05</accession>